<evidence type="ECO:0000313" key="2">
    <source>
        <dbReference type="EMBL" id="SCG43315.1"/>
    </source>
</evidence>
<sequence>MTRAQFITVALAFLVGSGLASALWMARRGHRDRLWMLIAVALGPVLAVIAPERVT</sequence>
<feature type="transmembrane region" description="Helical" evidence="1">
    <location>
        <begin position="6"/>
        <end position="26"/>
    </location>
</feature>
<name>A0A1C5HBC5_9ACTN</name>
<keyword evidence="1" id="KW-1133">Transmembrane helix</keyword>
<dbReference type="AlphaFoldDB" id="A0A1C5HBC5"/>
<feature type="transmembrane region" description="Helical" evidence="1">
    <location>
        <begin position="33"/>
        <end position="50"/>
    </location>
</feature>
<dbReference type="Proteomes" id="UP000199408">
    <property type="component" value="Unassembled WGS sequence"/>
</dbReference>
<organism evidence="2 3">
    <name type="scientific">Micromonospora halophytica</name>
    <dbReference type="NCBI Taxonomy" id="47864"/>
    <lineage>
        <taxon>Bacteria</taxon>
        <taxon>Bacillati</taxon>
        <taxon>Actinomycetota</taxon>
        <taxon>Actinomycetes</taxon>
        <taxon>Micromonosporales</taxon>
        <taxon>Micromonosporaceae</taxon>
        <taxon>Micromonospora</taxon>
    </lineage>
</organism>
<dbReference type="STRING" id="47864.GA0070560_103425"/>
<keyword evidence="3" id="KW-1185">Reference proteome</keyword>
<keyword evidence="1" id="KW-0812">Transmembrane</keyword>
<gene>
    <name evidence="2" type="ORF">GA0070560_103425</name>
</gene>
<protein>
    <submittedName>
        <fullName evidence="2">Uncharacterized protein</fullName>
    </submittedName>
</protein>
<accession>A0A1C5HBC5</accession>
<evidence type="ECO:0000256" key="1">
    <source>
        <dbReference type="SAM" id="Phobius"/>
    </source>
</evidence>
<dbReference type="RefSeq" id="WP_211565762.1">
    <property type="nucleotide sequence ID" value="NZ_FMDN01000003.1"/>
</dbReference>
<evidence type="ECO:0000313" key="3">
    <source>
        <dbReference type="Proteomes" id="UP000199408"/>
    </source>
</evidence>
<keyword evidence="1" id="KW-0472">Membrane</keyword>
<dbReference type="EMBL" id="FMDN01000003">
    <property type="protein sequence ID" value="SCG43315.1"/>
    <property type="molecule type" value="Genomic_DNA"/>
</dbReference>
<proteinExistence type="predicted"/>
<reference evidence="3" key="1">
    <citation type="submission" date="2016-06" db="EMBL/GenBank/DDBJ databases">
        <authorList>
            <person name="Varghese N."/>
        </authorList>
    </citation>
    <scope>NUCLEOTIDE SEQUENCE [LARGE SCALE GENOMIC DNA]</scope>
    <source>
        <strain evidence="3">DSM 43171</strain>
    </source>
</reference>